<evidence type="ECO:0000256" key="1">
    <source>
        <dbReference type="ARBA" id="ARBA00022603"/>
    </source>
</evidence>
<feature type="domain" description="Methyltransferase" evidence="4">
    <location>
        <begin position="62"/>
        <end position="154"/>
    </location>
</feature>
<dbReference type="InterPro" id="IPR029063">
    <property type="entry name" value="SAM-dependent_MTases_sf"/>
</dbReference>
<evidence type="ECO:0000256" key="3">
    <source>
        <dbReference type="ARBA" id="ARBA00022691"/>
    </source>
</evidence>
<keyword evidence="1 5" id="KW-0489">Methyltransferase</keyword>
<protein>
    <submittedName>
        <fullName evidence="5">Class I SAM-dependent methyltransferase</fullName>
    </submittedName>
</protein>
<gene>
    <name evidence="5" type="ORF">GWO12_11690</name>
</gene>
<organism evidence="5 6">
    <name type="scientific">Candidatus Kutchimonas denitrificans</name>
    <dbReference type="NCBI Taxonomy" id="3056748"/>
    <lineage>
        <taxon>Bacteria</taxon>
        <taxon>Pseudomonadati</taxon>
        <taxon>Gemmatimonadota</taxon>
        <taxon>Gemmatimonadia</taxon>
        <taxon>Candidatus Palauibacterales</taxon>
        <taxon>Candidatus Palauibacteraceae</taxon>
        <taxon>Candidatus Kutchimonas</taxon>
    </lineage>
</organism>
<keyword evidence="3" id="KW-0949">S-adenosyl-L-methionine</keyword>
<dbReference type="Proteomes" id="UP000702544">
    <property type="component" value="Unassembled WGS sequence"/>
</dbReference>
<dbReference type="InterPro" id="IPR041698">
    <property type="entry name" value="Methyltransf_25"/>
</dbReference>
<dbReference type="GO" id="GO:0008168">
    <property type="term" value="F:methyltransferase activity"/>
    <property type="evidence" value="ECO:0007669"/>
    <property type="project" value="UniProtKB-KW"/>
</dbReference>
<evidence type="ECO:0000259" key="4">
    <source>
        <dbReference type="Pfam" id="PF13649"/>
    </source>
</evidence>
<proteinExistence type="predicted"/>
<name>A0AAE5CCD2_9BACT</name>
<evidence type="ECO:0000256" key="2">
    <source>
        <dbReference type="ARBA" id="ARBA00022679"/>
    </source>
</evidence>
<dbReference type="Gene3D" id="3.40.50.150">
    <property type="entry name" value="Vaccinia Virus protein VP39"/>
    <property type="match status" value="1"/>
</dbReference>
<dbReference type="CDD" id="cd02440">
    <property type="entry name" value="AdoMet_MTases"/>
    <property type="match status" value="1"/>
</dbReference>
<dbReference type="EMBL" id="JAACAK010000091">
    <property type="protein sequence ID" value="NIR75753.1"/>
    <property type="molecule type" value="Genomic_DNA"/>
</dbReference>
<comment type="caution">
    <text evidence="5">The sequence shown here is derived from an EMBL/GenBank/DDBJ whole genome shotgun (WGS) entry which is preliminary data.</text>
</comment>
<accession>A0AAE5CCD2</accession>
<dbReference type="SUPFAM" id="SSF53335">
    <property type="entry name" value="S-adenosyl-L-methionine-dependent methyltransferases"/>
    <property type="match status" value="1"/>
</dbReference>
<sequence length="278" mass="30540">MGKRTYDPRTYWDARLAKRWDLSGVGHACYSVGYNRWLYRAQGWALARALRRVRAPVSRMSVLDVGSGTGHWLKWYSRRDAGPLTALELSPAAAGRIRERFPEVTVVEGDIAELTLPANRFELVNMLGVIYHIVEPPAFERALESAARAIAPGGWLVLSDRLGSEEVRPARHVRFRPLACYEDRLPSLGLRIQLVQPIYTLLNGGLADAACSAPAVARNLVHGAEEAMAALLFALDRTPGLGHWANMRLLVAKKVGNSAEHSQAVEGPGVRTARCASV</sequence>
<keyword evidence="2" id="KW-0808">Transferase</keyword>
<dbReference type="GO" id="GO:0032259">
    <property type="term" value="P:methylation"/>
    <property type="evidence" value="ECO:0007669"/>
    <property type="project" value="UniProtKB-KW"/>
</dbReference>
<evidence type="ECO:0000313" key="5">
    <source>
        <dbReference type="EMBL" id="NIR75753.1"/>
    </source>
</evidence>
<dbReference type="PANTHER" id="PTHR43464">
    <property type="entry name" value="METHYLTRANSFERASE"/>
    <property type="match status" value="1"/>
</dbReference>
<dbReference type="Pfam" id="PF13649">
    <property type="entry name" value="Methyltransf_25"/>
    <property type="match status" value="1"/>
</dbReference>
<dbReference type="AlphaFoldDB" id="A0AAE5CCD2"/>
<dbReference type="PANTHER" id="PTHR43464:SF19">
    <property type="entry name" value="UBIQUINONE BIOSYNTHESIS O-METHYLTRANSFERASE, MITOCHONDRIAL"/>
    <property type="match status" value="1"/>
</dbReference>
<evidence type="ECO:0000313" key="6">
    <source>
        <dbReference type="Proteomes" id="UP000702544"/>
    </source>
</evidence>
<reference evidence="5 6" key="1">
    <citation type="submission" date="2020-01" db="EMBL/GenBank/DDBJ databases">
        <title>Genomes assembled from Gulf of Kutch pelagic sediment metagenomes.</title>
        <authorList>
            <person name="Chandrashekar M."/>
            <person name="Mahajan M.S."/>
            <person name="Dave K.J."/>
            <person name="Vatsa P."/>
            <person name="Nathani N.M."/>
        </authorList>
    </citation>
    <scope>NUCLEOTIDE SEQUENCE [LARGE SCALE GENOMIC DNA]</scope>
    <source>
        <strain evidence="5">KS3-K002</strain>
    </source>
</reference>